<organism evidence="2 3">
    <name type="scientific">Patagioenas fasciata monilis</name>
    <dbReference type="NCBI Taxonomy" id="372326"/>
    <lineage>
        <taxon>Eukaryota</taxon>
        <taxon>Metazoa</taxon>
        <taxon>Chordata</taxon>
        <taxon>Craniata</taxon>
        <taxon>Vertebrata</taxon>
        <taxon>Euteleostomi</taxon>
        <taxon>Archelosauria</taxon>
        <taxon>Archosauria</taxon>
        <taxon>Dinosauria</taxon>
        <taxon>Saurischia</taxon>
        <taxon>Theropoda</taxon>
        <taxon>Coelurosauria</taxon>
        <taxon>Aves</taxon>
        <taxon>Neognathae</taxon>
        <taxon>Neoaves</taxon>
        <taxon>Columbimorphae</taxon>
        <taxon>Columbiformes</taxon>
        <taxon>Columbidae</taxon>
        <taxon>Patagioenas</taxon>
    </lineage>
</organism>
<dbReference type="Proteomes" id="UP000190648">
    <property type="component" value="Unassembled WGS sequence"/>
</dbReference>
<dbReference type="EMBL" id="LSYS01001700">
    <property type="protein sequence ID" value="OPJ87431.1"/>
    <property type="molecule type" value="Genomic_DNA"/>
</dbReference>
<dbReference type="AlphaFoldDB" id="A0A1V4KSM1"/>
<evidence type="ECO:0000313" key="2">
    <source>
        <dbReference type="EMBL" id="OPJ87431.1"/>
    </source>
</evidence>
<reference evidence="2 3" key="1">
    <citation type="submission" date="2016-02" db="EMBL/GenBank/DDBJ databases">
        <title>Band-tailed pigeon sequencing and assembly.</title>
        <authorList>
            <person name="Soares A.E."/>
            <person name="Novak B.J."/>
            <person name="Rice E.S."/>
            <person name="O'Connell B."/>
            <person name="Chang D."/>
            <person name="Weber S."/>
            <person name="Shapiro B."/>
        </authorList>
    </citation>
    <scope>NUCLEOTIDE SEQUENCE [LARGE SCALE GENOMIC DNA]</scope>
    <source>
        <strain evidence="2">BTP2013</strain>
        <tissue evidence="2">Blood</tissue>
    </source>
</reference>
<proteinExistence type="predicted"/>
<gene>
    <name evidence="2" type="ORF">AV530_000911</name>
</gene>
<evidence type="ECO:0000256" key="1">
    <source>
        <dbReference type="SAM" id="MobiDB-lite"/>
    </source>
</evidence>
<keyword evidence="3" id="KW-1185">Reference proteome</keyword>
<evidence type="ECO:0000313" key="3">
    <source>
        <dbReference type="Proteomes" id="UP000190648"/>
    </source>
</evidence>
<accession>A0A1V4KSM1</accession>
<feature type="compositionally biased region" description="Basic and acidic residues" evidence="1">
    <location>
        <begin position="1"/>
        <end position="14"/>
    </location>
</feature>
<comment type="caution">
    <text evidence="2">The sequence shown here is derived from an EMBL/GenBank/DDBJ whole genome shotgun (WGS) entry which is preliminary data.</text>
</comment>
<feature type="region of interest" description="Disordered" evidence="1">
    <location>
        <begin position="1"/>
        <end position="29"/>
    </location>
</feature>
<protein>
    <submittedName>
        <fullName evidence="2">Uncharacterized protein</fullName>
    </submittedName>
</protein>
<name>A0A1V4KSM1_PATFA</name>
<sequence length="159" mass="16657">MDDHGESGPKRLSRDPAAMPGLSDTTMGRTSCCVPSSACHQDQDSAILGMSPTSGPRCPQRVTNTGTAPLGKKKELHLRAGTAGFVPALVLWGTSLLKTGETAVRKGSKHPPDCEQRKNVGRANLATGIKGCPDCSYYSTWALLLRSKRNSTCTSGAGG</sequence>